<dbReference type="RefSeq" id="WP_097942993.1">
    <property type="nucleotide sequence ID" value="NZ_BLKS01000001.1"/>
</dbReference>
<gene>
    <name evidence="3" type="ORF">CQY20_26125</name>
    <name evidence="2" type="ORF">MAGR_08820</name>
</gene>
<sequence>MTHEHCFWDHPEDLVIAHVHAYAARLLSATMEGNRYAADLVLAQIGDCAACLKILLGVITAMLIDTMLSGRSRKAVEAQVDELLLRTQRRLAEML</sequence>
<evidence type="ECO:0000256" key="1">
    <source>
        <dbReference type="SAM" id="Phobius"/>
    </source>
</evidence>
<keyword evidence="4" id="KW-1185">Reference proteome</keyword>
<reference evidence="2 5" key="2">
    <citation type="journal article" date="2019" name="Emerg. Microbes Infect.">
        <title>Comprehensive subspecies identification of 175 nontuberculous mycobacteria species based on 7547 genomic profiles.</title>
        <authorList>
            <person name="Matsumoto Y."/>
            <person name="Kinjo T."/>
            <person name="Motooka D."/>
            <person name="Nabeya D."/>
            <person name="Jung N."/>
            <person name="Uechi K."/>
            <person name="Horii T."/>
            <person name="Iida T."/>
            <person name="Fujita J."/>
            <person name="Nakamura S."/>
        </authorList>
    </citation>
    <scope>NUCLEOTIDE SEQUENCE [LARGE SCALE GENOMIC DNA]</scope>
    <source>
        <strain evidence="2 5">JCM 6377</strain>
    </source>
</reference>
<evidence type="ECO:0000313" key="3">
    <source>
        <dbReference type="EMBL" id="PEG34345.1"/>
    </source>
</evidence>
<dbReference type="EMBL" id="PDCP01000068">
    <property type="protein sequence ID" value="PEG34345.1"/>
    <property type="molecule type" value="Genomic_DNA"/>
</dbReference>
<dbReference type="AlphaFoldDB" id="A0A2A7MRI9"/>
<dbReference type="EMBL" id="BLKS01000001">
    <property type="protein sequence ID" value="GFG49441.1"/>
    <property type="molecule type" value="Genomic_DNA"/>
</dbReference>
<evidence type="ECO:0000313" key="5">
    <source>
        <dbReference type="Proteomes" id="UP000465302"/>
    </source>
</evidence>
<organism evidence="3 4">
    <name type="scientific">Mycolicibacterium agri</name>
    <name type="common">Mycobacterium agri</name>
    <dbReference type="NCBI Taxonomy" id="36811"/>
    <lineage>
        <taxon>Bacteria</taxon>
        <taxon>Bacillati</taxon>
        <taxon>Actinomycetota</taxon>
        <taxon>Actinomycetes</taxon>
        <taxon>Mycobacteriales</taxon>
        <taxon>Mycobacteriaceae</taxon>
        <taxon>Mycolicibacterium</taxon>
    </lineage>
</organism>
<proteinExistence type="predicted"/>
<dbReference type="Proteomes" id="UP000220914">
    <property type="component" value="Unassembled WGS sequence"/>
</dbReference>
<evidence type="ECO:0000313" key="4">
    <source>
        <dbReference type="Proteomes" id="UP000220914"/>
    </source>
</evidence>
<comment type="caution">
    <text evidence="3">The sequence shown here is derived from an EMBL/GenBank/DDBJ whole genome shotgun (WGS) entry which is preliminary data.</text>
</comment>
<protein>
    <submittedName>
        <fullName evidence="3">Uncharacterized protein</fullName>
    </submittedName>
</protein>
<evidence type="ECO:0000313" key="2">
    <source>
        <dbReference type="EMBL" id="GFG49441.1"/>
    </source>
</evidence>
<accession>A0A2A7MRI9</accession>
<feature type="transmembrane region" description="Helical" evidence="1">
    <location>
        <begin position="41"/>
        <end position="64"/>
    </location>
</feature>
<keyword evidence="1" id="KW-0812">Transmembrane</keyword>
<dbReference type="Proteomes" id="UP000465302">
    <property type="component" value="Unassembled WGS sequence"/>
</dbReference>
<reference evidence="3 4" key="1">
    <citation type="submission" date="2017-10" db="EMBL/GenBank/DDBJ databases">
        <title>The new phylogeny of genus Mycobacterium.</title>
        <authorList>
            <person name="Tortoli E."/>
            <person name="Trovato A."/>
            <person name="Cirillo D.M."/>
        </authorList>
    </citation>
    <scope>NUCLEOTIDE SEQUENCE [LARGE SCALE GENOMIC DNA]</scope>
    <source>
        <strain evidence="3 4">CCUG37673</strain>
    </source>
</reference>
<keyword evidence="1" id="KW-1133">Transmembrane helix</keyword>
<name>A0A2A7MRI9_MYCAG</name>
<keyword evidence="1" id="KW-0472">Membrane</keyword>
<reference evidence="2" key="3">
    <citation type="submission" date="2020-02" db="EMBL/GenBank/DDBJ databases">
        <authorList>
            <person name="Matsumoto Y."/>
            <person name="Motooka D."/>
            <person name="Nakamura S."/>
        </authorList>
    </citation>
    <scope>NUCLEOTIDE SEQUENCE</scope>
    <source>
        <strain evidence="2">JCM 6377</strain>
    </source>
</reference>